<protein>
    <submittedName>
        <fullName evidence="1">Ni2+-binding GTPase</fullName>
    </submittedName>
</protein>
<comment type="caution">
    <text evidence="1">The sequence shown here is derived from an EMBL/GenBank/DDBJ whole genome shotgun (WGS) entry which is preliminary data.</text>
</comment>
<accession>A0ACC6PCG8</accession>
<sequence length="70" mass="8193">MSEYRAEDVQRLQHLQHSGALKAEDAEWIADVLHRFKETEAQNKRLREALLKANGRKPTMSTKLRDALYE</sequence>
<evidence type="ECO:0000313" key="1">
    <source>
        <dbReference type="EMBL" id="MEJ8304587.1"/>
    </source>
</evidence>
<reference evidence="1" key="1">
    <citation type="submission" date="2024-03" db="EMBL/GenBank/DDBJ databases">
        <title>Whole genome sequecning of epiphytes from Marcgravia umbellata leaves.</title>
        <authorList>
            <person name="Kumar G."/>
            <person name="Savka M.A."/>
        </authorList>
    </citation>
    <scope>NUCLEOTIDE SEQUENCE</scope>
    <source>
        <strain evidence="1">RIT_BL5</strain>
    </source>
</reference>
<gene>
    <name evidence="1" type="ORF">WKI47_11835</name>
</gene>
<dbReference type="Proteomes" id="UP001380953">
    <property type="component" value="Unassembled WGS sequence"/>
</dbReference>
<name>A0ACC6PCG8_9BACL</name>
<proteinExistence type="predicted"/>
<organism evidence="1 2">
    <name type="scientific">Saccharibacillus sacchari</name>
    <dbReference type="NCBI Taxonomy" id="456493"/>
    <lineage>
        <taxon>Bacteria</taxon>
        <taxon>Bacillati</taxon>
        <taxon>Bacillota</taxon>
        <taxon>Bacilli</taxon>
        <taxon>Bacillales</taxon>
        <taxon>Paenibacillaceae</taxon>
        <taxon>Saccharibacillus</taxon>
    </lineage>
</organism>
<evidence type="ECO:0000313" key="2">
    <source>
        <dbReference type="Proteomes" id="UP001380953"/>
    </source>
</evidence>
<keyword evidence="2" id="KW-1185">Reference proteome</keyword>
<dbReference type="EMBL" id="JBBKAR010000033">
    <property type="protein sequence ID" value="MEJ8304587.1"/>
    <property type="molecule type" value="Genomic_DNA"/>
</dbReference>